<dbReference type="Proteomes" id="UP000095286">
    <property type="component" value="Unplaced"/>
</dbReference>
<evidence type="ECO:0000313" key="1">
    <source>
        <dbReference type="Proteomes" id="UP000095286"/>
    </source>
</evidence>
<organism evidence="1 2">
    <name type="scientific">Rhabditophanes sp. KR3021</name>
    <dbReference type="NCBI Taxonomy" id="114890"/>
    <lineage>
        <taxon>Eukaryota</taxon>
        <taxon>Metazoa</taxon>
        <taxon>Ecdysozoa</taxon>
        <taxon>Nematoda</taxon>
        <taxon>Chromadorea</taxon>
        <taxon>Rhabditida</taxon>
        <taxon>Tylenchina</taxon>
        <taxon>Panagrolaimomorpha</taxon>
        <taxon>Strongyloidoidea</taxon>
        <taxon>Alloionematidae</taxon>
        <taxon>Rhabditophanes</taxon>
    </lineage>
</organism>
<proteinExistence type="predicted"/>
<name>A0AC35U8G9_9BILA</name>
<sequence length="148" mass="16915">MTKSGVKKVIIGAPKAEADRNAGIVEWMFMDYFKTTCTYLERVNPKLGLFVAQLCHNFSDLCAGPFIELFEEYLTSENKIDKKIGIVMFAGLARGSKYWSCDKYDNLEKALSAKLLNAWETMPPAFLSHWAEACSLILAKQDIRRYKW</sequence>
<protein>
    <submittedName>
        <fullName evidence="2">GLOBIN domain-containing protein</fullName>
    </submittedName>
</protein>
<dbReference type="WBParaSite" id="RSKR_0000895500.1">
    <property type="protein sequence ID" value="RSKR_0000895500.1"/>
    <property type="gene ID" value="RSKR_0000895500"/>
</dbReference>
<reference evidence="2" key="1">
    <citation type="submission" date="2016-11" db="UniProtKB">
        <authorList>
            <consortium name="WormBaseParasite"/>
        </authorList>
    </citation>
    <scope>IDENTIFICATION</scope>
    <source>
        <strain evidence="2">KR3021</strain>
    </source>
</reference>
<accession>A0AC35U8G9</accession>
<evidence type="ECO:0000313" key="2">
    <source>
        <dbReference type="WBParaSite" id="RSKR_0000895500.1"/>
    </source>
</evidence>